<dbReference type="Proteomes" id="UP000322181">
    <property type="component" value="Unassembled WGS sequence"/>
</dbReference>
<sequence length="314" mass="34588">MILINKGRWLIPVIILFSMPSIADCGNGHITATVTESHVQERVEGEITAGTLLVSDIQQVGNISGCDNNSPEELRLIATQPNTEMSPTFFQMINGAPAYYLNKYYAYTIKMDDTHAYTEKGMSIAAQKRNGIINLPRASVSVYAAVNNPPPLRLSSSQVGIIKNNQHETVAKLKLSANIDTVETCVINNKNIEFDFGELDVSQFTSAIGKTNIRESQTIFVQCTNEKRTKNISIILNGSTTSGRSDKGIIASNNPSIGFVLYYGDKQITENTDTYLGTMQKTFSPAITAYIYKLTRNVEPGKFSAIAEYTIKFN</sequence>
<dbReference type="InterPro" id="IPR050263">
    <property type="entry name" value="Bact_Fimbrial_Adh_Pro"/>
</dbReference>
<organism evidence="3 4">
    <name type="scientific">Morganella psychrotolerans</name>
    <dbReference type="NCBI Taxonomy" id="368603"/>
    <lineage>
        <taxon>Bacteria</taxon>
        <taxon>Pseudomonadati</taxon>
        <taxon>Pseudomonadota</taxon>
        <taxon>Gammaproteobacteria</taxon>
        <taxon>Enterobacterales</taxon>
        <taxon>Morganellaceae</taxon>
        <taxon>Morganella</taxon>
    </lineage>
</organism>
<feature type="chain" id="PRO_5024373800" evidence="1">
    <location>
        <begin position="24"/>
        <end position="314"/>
    </location>
</feature>
<gene>
    <name evidence="3" type="ORF">F4V73_01865</name>
</gene>
<dbReference type="PANTHER" id="PTHR33420:SF26">
    <property type="entry name" value="FIMBRIAL SUBUNIT"/>
    <property type="match status" value="1"/>
</dbReference>
<evidence type="ECO:0000313" key="4">
    <source>
        <dbReference type="Proteomes" id="UP000322181"/>
    </source>
</evidence>
<feature type="signal peptide" evidence="1">
    <location>
        <begin position="1"/>
        <end position="23"/>
    </location>
</feature>
<dbReference type="PANTHER" id="PTHR33420">
    <property type="entry name" value="FIMBRIAL SUBUNIT ELFA-RELATED"/>
    <property type="match status" value="1"/>
</dbReference>
<comment type="caution">
    <text evidence="3">The sequence shown here is derived from an EMBL/GenBank/DDBJ whole genome shotgun (WGS) entry which is preliminary data.</text>
</comment>
<dbReference type="InterPro" id="IPR036937">
    <property type="entry name" value="Adhesion_dom_fimbrial_sf"/>
</dbReference>
<dbReference type="GO" id="GO:0009289">
    <property type="term" value="C:pilus"/>
    <property type="evidence" value="ECO:0007669"/>
    <property type="project" value="InterPro"/>
</dbReference>
<dbReference type="OrthoDB" id="6454634at2"/>
<dbReference type="Gene3D" id="2.60.40.1090">
    <property type="entry name" value="Fimbrial-type adhesion domain"/>
    <property type="match status" value="1"/>
</dbReference>
<keyword evidence="1" id="KW-0732">Signal</keyword>
<dbReference type="GO" id="GO:0043709">
    <property type="term" value="P:cell adhesion involved in single-species biofilm formation"/>
    <property type="evidence" value="ECO:0007669"/>
    <property type="project" value="TreeGrafter"/>
</dbReference>
<dbReference type="InterPro" id="IPR008966">
    <property type="entry name" value="Adhesion_dom_sf"/>
</dbReference>
<dbReference type="RefSeq" id="WP_067363893.1">
    <property type="nucleotide sequence ID" value="NZ_BAAAFS010000001.1"/>
</dbReference>
<proteinExistence type="predicted"/>
<evidence type="ECO:0000313" key="3">
    <source>
        <dbReference type="EMBL" id="KAA8716657.1"/>
    </source>
</evidence>
<feature type="domain" description="Fimbrial-type adhesion" evidence="2">
    <location>
        <begin position="175"/>
        <end position="313"/>
    </location>
</feature>
<protein>
    <submittedName>
        <fullName evidence="3">Fimbrial protein</fullName>
    </submittedName>
</protein>
<accession>A0A5M9R8S7</accession>
<name>A0A5M9R8S7_9GAMM</name>
<dbReference type="AlphaFoldDB" id="A0A5M9R8S7"/>
<dbReference type="InterPro" id="IPR000259">
    <property type="entry name" value="Adhesion_dom_fimbrial"/>
</dbReference>
<evidence type="ECO:0000259" key="2">
    <source>
        <dbReference type="Pfam" id="PF00419"/>
    </source>
</evidence>
<reference evidence="3 4" key="1">
    <citation type="submission" date="2019-09" db="EMBL/GenBank/DDBJ databases">
        <title>Draft genome sequence of various Type strains from the CCUG.</title>
        <authorList>
            <person name="Pineiro-Iglesias B."/>
            <person name="Tunovic T."/>
            <person name="Unosson C."/>
            <person name="Inganas E."/>
            <person name="Ohlen M."/>
            <person name="Cardew S."/>
            <person name="Jensie-Markopoulos S."/>
            <person name="Salva-Serra F."/>
            <person name="Jaen-Luchoro D."/>
            <person name="Karlsson R."/>
            <person name="Svensson-Stadler L."/>
            <person name="Chun J."/>
            <person name="Moore E."/>
        </authorList>
    </citation>
    <scope>NUCLEOTIDE SEQUENCE [LARGE SCALE GENOMIC DNA]</scope>
    <source>
        <strain evidence="3 4">CCUG 53682T</strain>
    </source>
</reference>
<dbReference type="SUPFAM" id="SSF49401">
    <property type="entry name" value="Bacterial adhesins"/>
    <property type="match status" value="1"/>
</dbReference>
<dbReference type="EMBL" id="VXKB01000001">
    <property type="protein sequence ID" value="KAA8716657.1"/>
    <property type="molecule type" value="Genomic_DNA"/>
</dbReference>
<dbReference type="Pfam" id="PF00419">
    <property type="entry name" value="Fimbrial"/>
    <property type="match status" value="1"/>
</dbReference>
<evidence type="ECO:0000256" key="1">
    <source>
        <dbReference type="SAM" id="SignalP"/>
    </source>
</evidence>